<dbReference type="Proteomes" id="UP001154282">
    <property type="component" value="Unassembled WGS sequence"/>
</dbReference>
<dbReference type="PANTHER" id="PTHR46890">
    <property type="entry name" value="NON-LTR RETROLELEMENT REVERSE TRANSCRIPTASE-LIKE PROTEIN-RELATED"/>
    <property type="match status" value="1"/>
</dbReference>
<dbReference type="PANTHER" id="PTHR46890:SF48">
    <property type="entry name" value="RNA-DIRECTED DNA POLYMERASE"/>
    <property type="match status" value="1"/>
</dbReference>
<comment type="caution">
    <text evidence="2">The sequence shown here is derived from an EMBL/GenBank/DDBJ whole genome shotgun (WGS) entry which is preliminary data.</text>
</comment>
<evidence type="ECO:0000313" key="3">
    <source>
        <dbReference type="Proteomes" id="UP001154282"/>
    </source>
</evidence>
<dbReference type="Pfam" id="PF00078">
    <property type="entry name" value="RVT_1"/>
    <property type="match status" value="1"/>
</dbReference>
<protein>
    <recommendedName>
        <fullName evidence="1">Reverse transcriptase domain-containing protein</fullName>
    </recommendedName>
</protein>
<gene>
    <name evidence="2" type="ORF">LITE_LOCUS21782</name>
</gene>
<organism evidence="2 3">
    <name type="scientific">Linum tenue</name>
    <dbReference type="NCBI Taxonomy" id="586396"/>
    <lineage>
        <taxon>Eukaryota</taxon>
        <taxon>Viridiplantae</taxon>
        <taxon>Streptophyta</taxon>
        <taxon>Embryophyta</taxon>
        <taxon>Tracheophyta</taxon>
        <taxon>Spermatophyta</taxon>
        <taxon>Magnoliopsida</taxon>
        <taxon>eudicotyledons</taxon>
        <taxon>Gunneridae</taxon>
        <taxon>Pentapetalae</taxon>
        <taxon>rosids</taxon>
        <taxon>fabids</taxon>
        <taxon>Malpighiales</taxon>
        <taxon>Linaceae</taxon>
        <taxon>Linum</taxon>
    </lineage>
</organism>
<keyword evidence="3" id="KW-1185">Reference proteome</keyword>
<feature type="domain" description="Reverse transcriptase" evidence="1">
    <location>
        <begin position="11"/>
        <end position="114"/>
    </location>
</feature>
<dbReference type="AlphaFoldDB" id="A0AAV0L5V9"/>
<name>A0AAV0L5V9_9ROSI</name>
<dbReference type="InterPro" id="IPR000477">
    <property type="entry name" value="RT_dom"/>
</dbReference>
<dbReference type="InterPro" id="IPR052343">
    <property type="entry name" value="Retrotransposon-Effector_Assoc"/>
</dbReference>
<accession>A0AAV0L5V9</accession>
<evidence type="ECO:0000259" key="1">
    <source>
        <dbReference type="Pfam" id="PF00078"/>
    </source>
</evidence>
<reference evidence="2" key="1">
    <citation type="submission" date="2022-08" db="EMBL/GenBank/DDBJ databases">
        <authorList>
            <person name="Gutierrez-Valencia J."/>
        </authorList>
    </citation>
    <scope>NUCLEOTIDE SEQUENCE</scope>
</reference>
<dbReference type="EMBL" id="CAMGYJ010000006">
    <property type="protein sequence ID" value="CAI0428699.1"/>
    <property type="molecule type" value="Genomic_DNA"/>
</dbReference>
<proteinExistence type="predicted"/>
<evidence type="ECO:0000313" key="2">
    <source>
        <dbReference type="EMBL" id="CAI0428699.1"/>
    </source>
</evidence>
<sequence>MDKLSFSAKWQQWIKGDLCSPMTSILVNGEAHGYFRASKGVRQGDPLSSGLFVLIMDILSFLITKLRNVNGLFGFAMDEDRGEGEVTHILFADDSLIFCDANADQVLNILSTLQYLGANGATNHRNILVFRWVIGLMQFRFGIRLLTNIKIGCRVGKEDFRLSELG</sequence>